<dbReference type="InterPro" id="IPR036322">
    <property type="entry name" value="WD40_repeat_dom_sf"/>
</dbReference>
<feature type="repeat" description="WD" evidence="3">
    <location>
        <begin position="726"/>
        <end position="758"/>
    </location>
</feature>
<dbReference type="SUPFAM" id="SSF52540">
    <property type="entry name" value="P-loop containing nucleoside triphosphate hydrolases"/>
    <property type="match status" value="1"/>
</dbReference>
<dbReference type="Gene3D" id="3.40.50.1460">
    <property type="match status" value="1"/>
</dbReference>
<evidence type="ECO:0000313" key="6">
    <source>
        <dbReference type="Proteomes" id="UP000647836"/>
    </source>
</evidence>
<keyword evidence="6" id="KW-1185">Reference proteome</keyword>
<proteinExistence type="predicted"/>
<evidence type="ECO:0000256" key="2">
    <source>
        <dbReference type="ARBA" id="ARBA00022737"/>
    </source>
</evidence>
<dbReference type="SUPFAM" id="SSF50978">
    <property type="entry name" value="WD40 repeat-like"/>
    <property type="match status" value="1"/>
</dbReference>
<name>A0ABR9U2U0_9NOSO</name>
<dbReference type="Gene3D" id="3.40.50.300">
    <property type="entry name" value="P-loop containing nucleotide triphosphate hydrolases"/>
    <property type="match status" value="1"/>
</dbReference>
<feature type="repeat" description="WD" evidence="3">
    <location>
        <begin position="642"/>
        <end position="674"/>
    </location>
</feature>
<protein>
    <recommendedName>
        <fullName evidence="4">Novel STAND NTPase 1 domain-containing protein</fullName>
    </recommendedName>
</protein>
<evidence type="ECO:0000256" key="1">
    <source>
        <dbReference type="ARBA" id="ARBA00022574"/>
    </source>
</evidence>
<feature type="repeat" description="WD" evidence="3">
    <location>
        <begin position="852"/>
        <end position="883"/>
    </location>
</feature>
<dbReference type="InterPro" id="IPR020472">
    <property type="entry name" value="WD40_PAC1"/>
</dbReference>
<feature type="non-terminal residue" evidence="5">
    <location>
        <position position="1"/>
    </location>
</feature>
<dbReference type="InterPro" id="IPR049052">
    <property type="entry name" value="nSTAND1"/>
</dbReference>
<dbReference type="Proteomes" id="UP000647836">
    <property type="component" value="Unassembled WGS sequence"/>
</dbReference>
<reference evidence="5 6" key="1">
    <citation type="submission" date="2020-10" db="EMBL/GenBank/DDBJ databases">
        <authorList>
            <person name="Castelo-Branco R."/>
            <person name="Eusebio N."/>
            <person name="Adriana R."/>
            <person name="Vieira A."/>
            <person name="Brugerolle De Fraissinette N."/>
            <person name="Rezende De Castro R."/>
            <person name="Schneider M.P."/>
            <person name="Vasconcelos V."/>
            <person name="Leao P.N."/>
        </authorList>
    </citation>
    <scope>NUCLEOTIDE SEQUENCE [LARGE SCALE GENOMIC DNA]</scope>
    <source>
        <strain evidence="5 6">LEGE 07299</strain>
    </source>
</reference>
<dbReference type="Pfam" id="PF20703">
    <property type="entry name" value="nSTAND1"/>
    <property type="match status" value="1"/>
</dbReference>
<dbReference type="PROSITE" id="PS50294">
    <property type="entry name" value="WD_REPEATS_REGION"/>
    <property type="match status" value="6"/>
</dbReference>
<evidence type="ECO:0000313" key="5">
    <source>
        <dbReference type="EMBL" id="MBE9106580.1"/>
    </source>
</evidence>
<dbReference type="Gene3D" id="2.130.10.10">
    <property type="entry name" value="YVTN repeat-like/Quinoprotein amine dehydrogenase"/>
    <property type="match status" value="3"/>
</dbReference>
<feature type="domain" description="Novel STAND NTPase 1" evidence="4">
    <location>
        <begin position="124"/>
        <end position="530"/>
    </location>
</feature>
<dbReference type="PROSITE" id="PS50082">
    <property type="entry name" value="WD_REPEATS_2"/>
    <property type="match status" value="6"/>
</dbReference>
<feature type="repeat" description="WD" evidence="3">
    <location>
        <begin position="810"/>
        <end position="842"/>
    </location>
</feature>
<dbReference type="PANTHER" id="PTHR44019">
    <property type="entry name" value="WD REPEAT-CONTAINING PROTEIN 55"/>
    <property type="match status" value="1"/>
</dbReference>
<organism evidence="5 6">
    <name type="scientific">Nostoc cf. edaphicum LEGE 07299</name>
    <dbReference type="NCBI Taxonomy" id="2777974"/>
    <lineage>
        <taxon>Bacteria</taxon>
        <taxon>Bacillati</taxon>
        <taxon>Cyanobacteriota</taxon>
        <taxon>Cyanophyceae</taxon>
        <taxon>Nostocales</taxon>
        <taxon>Nostocaceae</taxon>
        <taxon>Nostoc</taxon>
    </lineage>
</organism>
<dbReference type="Pfam" id="PF00400">
    <property type="entry name" value="WD40"/>
    <property type="match status" value="6"/>
</dbReference>
<keyword evidence="2" id="KW-0677">Repeat</keyword>
<sequence>LVVLLDCCHSGEFLERNLIEKTLTAFISQRDYYFIAACRGFQQAYAKKSEQHSIFTTALLAGLSPENTNDRGQVTGDRLFDILTTELKGSGQEPIRMGWGRSITLINHNIQTQAQTFEVKEECPYQGLKAFEAEQKQFFFGRKQVVRKILAKLAQKPFVPIIGPSGSGKSSVVQAGLIPELDDRVWQILPQIKPGFQPLQELRAVLKVFFPGAKKERLLWELITKEPNPLPVILKHLTGAEKFLLVVDQFEELFTVSVAEQKQRFIELLTQVGEITDSRLKVVITMRSDFLESCSDYPSLNKLIENQLVLMPRITGVDLKETITEPAKLQGHSVEEGLLLKILEDVGKEPGYLPLMEFALTRLWEKRDQQKHQLTLEQYENFQGLTGALNLHAENVYLYEDYQQDCPTQKRNKQEKDWIEQIFLRLVRTGEGEKDTRQRQAKAELLAIAGNEQEQQQALNELLDEGLVKGRLLVAGKDEQGKAWIDLAHEALIESWERFREWRQKDRDLRRLSDRLADALREWLNKGENEKYLMQGGLLAEVRENWEKLEFLLSPQAKNFYQRSDAYEQHQIATLEKALTELRLREKAARVENLLTVQPLESLVLAIQTIGENQEKLPQQILAPVQNSLNQVTNKARVSIPLHGHEDYVNSVAISADGQIIVSGGFDRTVRLWNHQGLPLAEPFRGHQDYVSCATISANGQTIVSGDRDGTVRLWNRQGLSLAEPLRGHEGDVNSVAISTEGQTIVSGGDNGTVRLWNRQGLPLAEPFRGHEDYVWSVAISTDGQTIVSGGDDGTVQLWNRQGLLLAEPLRGHEGDVYSVAISADGQTIVSGGDDGTVRLWNRQGLPLAEPLRGHEHYVRSVAISADGQTIVSGSFDGTVRLWRGGWQGWLQVCCDRLRYHPIFTNPQTEEAKAACEVCRKYVWSKVSG</sequence>
<dbReference type="PANTHER" id="PTHR44019:SF8">
    <property type="entry name" value="POC1 CENTRIOLAR PROTEIN HOMOLOG"/>
    <property type="match status" value="1"/>
</dbReference>
<keyword evidence="1 3" id="KW-0853">WD repeat</keyword>
<feature type="repeat" description="WD" evidence="3">
    <location>
        <begin position="684"/>
        <end position="716"/>
    </location>
</feature>
<evidence type="ECO:0000259" key="4">
    <source>
        <dbReference type="Pfam" id="PF20703"/>
    </source>
</evidence>
<dbReference type="InterPro" id="IPR015943">
    <property type="entry name" value="WD40/YVTN_repeat-like_dom_sf"/>
</dbReference>
<dbReference type="EMBL" id="JADEXF010000573">
    <property type="protein sequence ID" value="MBE9106580.1"/>
    <property type="molecule type" value="Genomic_DNA"/>
</dbReference>
<gene>
    <name evidence="5" type="ORF">IQ229_17080</name>
</gene>
<dbReference type="InterPro" id="IPR027417">
    <property type="entry name" value="P-loop_NTPase"/>
</dbReference>
<feature type="repeat" description="WD" evidence="3">
    <location>
        <begin position="768"/>
        <end position="800"/>
    </location>
</feature>
<dbReference type="SMART" id="SM00320">
    <property type="entry name" value="WD40"/>
    <property type="match status" value="6"/>
</dbReference>
<dbReference type="PRINTS" id="PR00320">
    <property type="entry name" value="GPROTEINBRPT"/>
</dbReference>
<accession>A0ABR9U2U0</accession>
<dbReference type="InterPro" id="IPR001680">
    <property type="entry name" value="WD40_rpt"/>
</dbReference>
<evidence type="ECO:0000256" key="3">
    <source>
        <dbReference type="PROSITE-ProRule" id="PRU00221"/>
    </source>
</evidence>
<dbReference type="InterPro" id="IPR050505">
    <property type="entry name" value="WDR55/POC1"/>
</dbReference>
<comment type="caution">
    <text evidence="5">The sequence shown here is derived from an EMBL/GenBank/DDBJ whole genome shotgun (WGS) entry which is preliminary data.</text>
</comment>
<dbReference type="CDD" id="cd00200">
    <property type="entry name" value="WD40"/>
    <property type="match status" value="1"/>
</dbReference>